<feature type="transmembrane region" description="Helical" evidence="6">
    <location>
        <begin position="266"/>
        <end position="290"/>
    </location>
</feature>
<evidence type="ECO:0000256" key="1">
    <source>
        <dbReference type="ARBA" id="ARBA00004651"/>
    </source>
</evidence>
<feature type="transmembrane region" description="Helical" evidence="6">
    <location>
        <begin position="55"/>
        <end position="76"/>
    </location>
</feature>
<feature type="transmembrane region" description="Helical" evidence="6">
    <location>
        <begin position="401"/>
        <end position="421"/>
    </location>
</feature>
<feature type="transmembrane region" description="Helical" evidence="6">
    <location>
        <begin position="179"/>
        <end position="201"/>
    </location>
</feature>
<proteinExistence type="predicted"/>
<keyword evidence="8" id="KW-1185">Reference proteome</keyword>
<reference evidence="7 8" key="1">
    <citation type="submission" date="2018-07" db="EMBL/GenBank/DDBJ databases">
        <title>Leeuwenhoekiella genomics.</title>
        <authorList>
            <person name="Tahon G."/>
            <person name="Willems A."/>
        </authorList>
    </citation>
    <scope>NUCLEOTIDE SEQUENCE [LARGE SCALE GENOMIC DNA]</scope>
    <source>
        <strain evidence="7 8">LMG 29608</strain>
    </source>
</reference>
<sequence>MNSSFFNQIKSHPLYARSQHWTGLISISGTAQVFIMLISLASGILVIRLLSTEEYALYTLANTMLGTIIALANAGIPIGVMSEGGKVWKDKKKMGMVFVTAFELRKIFGLVSLLIGIPILIYLLRLNGASWTMSVLIMIGLIPAFFSQISNSILEIAPKLTQHVVPLQKNQLAINAGRLVLLILLIFLFPFAYIAIIASTLPQVWGNIRLKKITNSSVDWEQQSDSEIKLRLVAKTKRILPEAIFYCLSGQLTVWLLSLFGSTDSVAQIGALGRLAMVMNIISVLFGMLIAPRFARLEADFSLLKRRYLQALLLVVVLFLGIIGVVYWFPSQILWILGAKYGDLEDEVVLAVIGSSLNLLSGIIYALYSSRGWIINPFLYIAISISSTIIAMLVLDITTLYGVLLLNIAIAVVQVITHYYYGLYKLYALKAES</sequence>
<accession>A0A4Q0PFL2</accession>
<evidence type="ECO:0000313" key="7">
    <source>
        <dbReference type="EMBL" id="RXG25611.1"/>
    </source>
</evidence>
<evidence type="ECO:0000256" key="4">
    <source>
        <dbReference type="ARBA" id="ARBA00022989"/>
    </source>
</evidence>
<evidence type="ECO:0000256" key="2">
    <source>
        <dbReference type="ARBA" id="ARBA00022475"/>
    </source>
</evidence>
<dbReference type="Proteomes" id="UP000289859">
    <property type="component" value="Unassembled WGS sequence"/>
</dbReference>
<feature type="transmembrane region" description="Helical" evidence="6">
    <location>
        <begin position="349"/>
        <end position="368"/>
    </location>
</feature>
<keyword evidence="2" id="KW-1003">Cell membrane</keyword>
<evidence type="ECO:0000256" key="6">
    <source>
        <dbReference type="SAM" id="Phobius"/>
    </source>
</evidence>
<dbReference type="InterPro" id="IPR050833">
    <property type="entry name" value="Poly_Biosynth_Transport"/>
</dbReference>
<feature type="transmembrane region" description="Helical" evidence="6">
    <location>
        <begin position="311"/>
        <end position="329"/>
    </location>
</feature>
<evidence type="ECO:0000256" key="3">
    <source>
        <dbReference type="ARBA" id="ARBA00022692"/>
    </source>
</evidence>
<dbReference type="RefSeq" id="WP_128764423.1">
    <property type="nucleotide sequence ID" value="NZ_JBHUOO010000018.1"/>
</dbReference>
<dbReference type="AlphaFoldDB" id="A0A4Q0PFL2"/>
<feature type="transmembrane region" description="Helical" evidence="6">
    <location>
        <begin position="21"/>
        <end position="49"/>
    </location>
</feature>
<dbReference type="OrthoDB" id="846354at2"/>
<feature type="transmembrane region" description="Helical" evidence="6">
    <location>
        <begin position="97"/>
        <end position="123"/>
    </location>
</feature>
<dbReference type="EMBL" id="QOVK01000002">
    <property type="protein sequence ID" value="RXG25611.1"/>
    <property type="molecule type" value="Genomic_DNA"/>
</dbReference>
<keyword evidence="3 6" id="KW-0812">Transmembrane</keyword>
<organism evidence="7 8">
    <name type="scientific">Leeuwenhoekiella polynyae</name>
    <dbReference type="NCBI Taxonomy" id="1550906"/>
    <lineage>
        <taxon>Bacteria</taxon>
        <taxon>Pseudomonadati</taxon>
        <taxon>Bacteroidota</taxon>
        <taxon>Flavobacteriia</taxon>
        <taxon>Flavobacteriales</taxon>
        <taxon>Flavobacteriaceae</taxon>
        <taxon>Leeuwenhoekiella</taxon>
    </lineage>
</organism>
<protein>
    <submittedName>
        <fullName evidence="7">O-antigen/teichoic acid export membrane protein</fullName>
    </submittedName>
</protein>
<dbReference type="PANTHER" id="PTHR30250:SF11">
    <property type="entry name" value="O-ANTIGEN TRANSPORTER-RELATED"/>
    <property type="match status" value="1"/>
</dbReference>
<name>A0A4Q0PFL2_9FLAO</name>
<feature type="transmembrane region" description="Helical" evidence="6">
    <location>
        <begin position="375"/>
        <end position="395"/>
    </location>
</feature>
<evidence type="ECO:0000313" key="8">
    <source>
        <dbReference type="Proteomes" id="UP000289859"/>
    </source>
</evidence>
<evidence type="ECO:0000256" key="5">
    <source>
        <dbReference type="ARBA" id="ARBA00023136"/>
    </source>
</evidence>
<dbReference type="PANTHER" id="PTHR30250">
    <property type="entry name" value="PST FAMILY PREDICTED COLANIC ACID TRANSPORTER"/>
    <property type="match status" value="1"/>
</dbReference>
<gene>
    <name evidence="7" type="ORF">DSM02_777</name>
</gene>
<dbReference type="GO" id="GO:0005886">
    <property type="term" value="C:plasma membrane"/>
    <property type="evidence" value="ECO:0007669"/>
    <property type="project" value="UniProtKB-SubCell"/>
</dbReference>
<comment type="subcellular location">
    <subcellularLocation>
        <location evidence="1">Cell membrane</location>
        <topology evidence="1">Multi-pass membrane protein</topology>
    </subcellularLocation>
</comment>
<feature type="transmembrane region" description="Helical" evidence="6">
    <location>
        <begin position="129"/>
        <end position="146"/>
    </location>
</feature>
<keyword evidence="4 6" id="KW-1133">Transmembrane helix</keyword>
<comment type="caution">
    <text evidence="7">The sequence shown here is derived from an EMBL/GenBank/DDBJ whole genome shotgun (WGS) entry which is preliminary data.</text>
</comment>
<keyword evidence="5 6" id="KW-0472">Membrane</keyword>